<evidence type="ECO:0000256" key="9">
    <source>
        <dbReference type="ARBA" id="ARBA00023315"/>
    </source>
</evidence>
<evidence type="ECO:0000256" key="13">
    <source>
        <dbReference type="ARBA" id="ARBA00048293"/>
    </source>
</evidence>
<comment type="catalytic activity">
    <reaction evidence="4">
        <text>1-(9Z-octadecenoyl)-sn-glycero-3-phosphate + tetradecanoyl-CoA = 1-(9Z)-octadecenoyl-2-tetradecanoyl-sn-glycero-3-phosphate + CoA</text>
        <dbReference type="Rhea" id="RHEA:37171"/>
        <dbReference type="ChEBI" id="CHEBI:57287"/>
        <dbReference type="ChEBI" id="CHEBI:57385"/>
        <dbReference type="ChEBI" id="CHEBI:74544"/>
        <dbReference type="ChEBI" id="CHEBI:74579"/>
    </reaction>
    <physiologicalReaction direction="left-to-right" evidence="4">
        <dbReference type="Rhea" id="RHEA:37172"/>
    </physiologicalReaction>
</comment>
<comment type="catalytic activity">
    <reaction evidence="16">
        <text>1-(9Z-octadecenoyl)-sn-glycero-3-phosphate + (9Z,12Z)-octadecadienoyl-CoA = 1-(9Z)-octadecenoyl-2-(9Z,12Z)-octadecadienoyl-sn-glycero-3-phosphate + CoA</text>
        <dbReference type="Rhea" id="RHEA:37159"/>
        <dbReference type="ChEBI" id="CHEBI:57287"/>
        <dbReference type="ChEBI" id="CHEBI:57383"/>
        <dbReference type="ChEBI" id="CHEBI:74544"/>
        <dbReference type="ChEBI" id="CHEBI:74563"/>
    </reaction>
    <physiologicalReaction direction="left-to-right" evidence="16">
        <dbReference type="Rhea" id="RHEA:37160"/>
    </physiologicalReaction>
</comment>
<evidence type="ECO:0000313" key="22">
    <source>
        <dbReference type="EMBL" id="GCC19619.1"/>
    </source>
</evidence>
<comment type="catalytic activity">
    <reaction evidence="2">
        <text>a 1-acyl-sn-glycero-3-phosphate + an acyl-CoA = a 1,2-diacyl-sn-glycero-3-phosphate + CoA</text>
        <dbReference type="Rhea" id="RHEA:19709"/>
        <dbReference type="ChEBI" id="CHEBI:57287"/>
        <dbReference type="ChEBI" id="CHEBI:57970"/>
        <dbReference type="ChEBI" id="CHEBI:58342"/>
        <dbReference type="ChEBI" id="CHEBI:58608"/>
        <dbReference type="EC" id="2.3.1.51"/>
    </reaction>
    <physiologicalReaction direction="left-to-right" evidence="2">
        <dbReference type="Rhea" id="RHEA:19710"/>
    </physiologicalReaction>
</comment>
<evidence type="ECO:0000256" key="16">
    <source>
        <dbReference type="ARBA" id="ARBA00049345"/>
    </source>
</evidence>
<dbReference type="PANTHER" id="PTHR10434:SF65">
    <property type="entry name" value="1-ACYL-SN-GLYCEROL-3-PHOSPHATE ACYLTRANSFERASE ALPHA"/>
    <property type="match status" value="1"/>
</dbReference>
<keyword evidence="19" id="KW-1208">Phospholipid metabolism</keyword>
<keyword evidence="19" id="KW-0444">Lipid biosynthesis</keyword>
<dbReference type="AlphaFoldDB" id="A0A401RN96"/>
<dbReference type="OrthoDB" id="202234at2759"/>
<dbReference type="SUPFAM" id="SSF69593">
    <property type="entry name" value="Glycerol-3-phosphate (1)-acyltransferase"/>
    <property type="match status" value="1"/>
</dbReference>
<dbReference type="Proteomes" id="UP000287033">
    <property type="component" value="Unassembled WGS sequence"/>
</dbReference>
<accession>A0A401RN96</accession>
<dbReference type="EC" id="2.3.1.51" evidence="19"/>
<dbReference type="EMBL" id="BEZZ01001571">
    <property type="protein sequence ID" value="GCC19619.1"/>
    <property type="molecule type" value="Genomic_DNA"/>
</dbReference>
<sequence>MPGLVRSVLQHIKNLYGIKLEVKGLENLDVKGPYVIISNHQSSLDLMGMMEILPDRCVAIAKKELMYAGTVGLVCWLAGIIFINRQKKTDAKSVMTEAAQTMLKENIRLWVFPEGTRNHDGNMLPFKRGAFHLAIQAQVPIIPVVFSSYNDFYNRAEKRFTSGKCIVQILPPMETRGMTTDNVPDLTERARNLLMTTWNEISAPILKMHGAQ</sequence>
<evidence type="ECO:0000256" key="5">
    <source>
        <dbReference type="ARBA" id="ARBA00004086"/>
    </source>
</evidence>
<comment type="catalytic activity">
    <reaction evidence="18">
        <text>1-(9Z-octadecenoyl)-sn-glycero-3-phosphate + (9Z)-octadecenoyl-CoA = 1,2-di-(9Z-octadecenoyl)-sn-glycero-3-phosphate + CoA</text>
        <dbReference type="Rhea" id="RHEA:37131"/>
        <dbReference type="ChEBI" id="CHEBI:57287"/>
        <dbReference type="ChEBI" id="CHEBI:57387"/>
        <dbReference type="ChEBI" id="CHEBI:74544"/>
        <dbReference type="ChEBI" id="CHEBI:74546"/>
    </reaction>
    <physiologicalReaction direction="left-to-right" evidence="18">
        <dbReference type="Rhea" id="RHEA:37132"/>
    </physiologicalReaction>
</comment>
<dbReference type="PANTHER" id="PTHR10434">
    <property type="entry name" value="1-ACYL-SN-GLYCEROL-3-PHOSPHATE ACYLTRANSFERASE"/>
    <property type="match status" value="1"/>
</dbReference>
<evidence type="ECO:0000256" key="8">
    <source>
        <dbReference type="ARBA" id="ARBA00022679"/>
    </source>
</evidence>
<evidence type="ECO:0000256" key="3">
    <source>
        <dbReference type="ARBA" id="ARBA00000816"/>
    </source>
</evidence>
<comment type="catalytic activity">
    <reaction evidence="3">
        <text>1-(9Z-octadecenoyl)-sn-glycero-3-phosphate + hexadecanoyl-CoA = 1-(9Z)-octadecenoyl-2-hexadecanoyl-sn-glycero-3-phosphate + CoA</text>
        <dbReference type="Rhea" id="RHEA:37143"/>
        <dbReference type="ChEBI" id="CHEBI:57287"/>
        <dbReference type="ChEBI" id="CHEBI:57379"/>
        <dbReference type="ChEBI" id="CHEBI:74544"/>
        <dbReference type="ChEBI" id="CHEBI:74551"/>
    </reaction>
    <physiologicalReaction direction="left-to-right" evidence="3">
        <dbReference type="Rhea" id="RHEA:37144"/>
    </physiologicalReaction>
</comment>
<evidence type="ECO:0000256" key="6">
    <source>
        <dbReference type="ARBA" id="ARBA00004728"/>
    </source>
</evidence>
<comment type="catalytic activity">
    <reaction evidence="15">
        <text>pentadecanoyl-CoA + 1-(9Z-octadecenoyl)-sn-glycero-3-phosphate = 1-(9Z)-octadecenoyl-2-pentadecanoyl-sn-glycero-3-phosphate + CoA</text>
        <dbReference type="Rhea" id="RHEA:37175"/>
        <dbReference type="ChEBI" id="CHEBI:57287"/>
        <dbReference type="ChEBI" id="CHEBI:74309"/>
        <dbReference type="ChEBI" id="CHEBI:74544"/>
        <dbReference type="ChEBI" id="CHEBI:74578"/>
    </reaction>
    <physiologicalReaction direction="left-to-right" evidence="15">
        <dbReference type="Rhea" id="RHEA:37176"/>
    </physiologicalReaction>
</comment>
<proteinExistence type="inferred from homology"/>
<dbReference type="InterPro" id="IPR002123">
    <property type="entry name" value="Plipid/glycerol_acylTrfase"/>
</dbReference>
<keyword evidence="23" id="KW-1185">Reference proteome</keyword>
<comment type="caution">
    <text evidence="22">The sequence shown here is derived from an EMBL/GenBank/DDBJ whole genome shotgun (WGS) entry which is preliminary data.</text>
</comment>
<evidence type="ECO:0000256" key="12">
    <source>
        <dbReference type="ARBA" id="ARBA00048105"/>
    </source>
</evidence>
<keyword evidence="19" id="KW-0443">Lipid metabolism</keyword>
<dbReference type="GO" id="GO:0005783">
    <property type="term" value="C:endoplasmic reticulum"/>
    <property type="evidence" value="ECO:0007669"/>
    <property type="project" value="TreeGrafter"/>
</dbReference>
<dbReference type="Pfam" id="PF01553">
    <property type="entry name" value="Acyltransferase"/>
    <property type="match status" value="1"/>
</dbReference>
<evidence type="ECO:0000256" key="19">
    <source>
        <dbReference type="RuleBase" id="RU361267"/>
    </source>
</evidence>
<keyword evidence="20" id="KW-1133">Transmembrane helix</keyword>
<comment type="catalytic activity">
    <reaction evidence="10">
        <text>1-hexadecanoyl-sn-glycero-3-phosphate + (9Z)-octadecenoyl-CoA = 1-hexadecanoyl-2-(9Z-octadecenoyl)-sn-glycero-3-phosphate + CoA</text>
        <dbReference type="Rhea" id="RHEA:33187"/>
        <dbReference type="ChEBI" id="CHEBI:57287"/>
        <dbReference type="ChEBI" id="CHEBI:57387"/>
        <dbReference type="ChEBI" id="CHEBI:57518"/>
        <dbReference type="ChEBI" id="CHEBI:64839"/>
    </reaction>
    <physiologicalReaction direction="left-to-right" evidence="10">
        <dbReference type="Rhea" id="RHEA:33188"/>
    </physiologicalReaction>
</comment>
<keyword evidence="8 19" id="KW-0808">Transferase</keyword>
<dbReference type="GO" id="GO:0006654">
    <property type="term" value="P:phosphatidic acid biosynthetic process"/>
    <property type="evidence" value="ECO:0007669"/>
    <property type="project" value="TreeGrafter"/>
</dbReference>
<feature type="domain" description="Phospholipid/glycerol acyltransferase" evidence="21">
    <location>
        <begin position="34"/>
        <end position="149"/>
    </location>
</feature>
<dbReference type="NCBIfam" id="TIGR00530">
    <property type="entry name" value="AGP_acyltrn"/>
    <property type="match status" value="1"/>
</dbReference>
<dbReference type="InterPro" id="IPR004552">
    <property type="entry name" value="AGP_acyltrans"/>
</dbReference>
<evidence type="ECO:0000313" key="23">
    <source>
        <dbReference type="Proteomes" id="UP000287033"/>
    </source>
</evidence>
<dbReference type="OMA" id="KKSLVWI"/>
<dbReference type="STRING" id="137246.A0A401RN96"/>
<dbReference type="SMART" id="SM00563">
    <property type="entry name" value="PlsC"/>
    <property type="match status" value="1"/>
</dbReference>
<comment type="catalytic activity">
    <reaction evidence="13">
        <text>1-(9Z,12Z,15Z)-octadecatrienoyl-sn-glycero-3-phosphate + (9Z)-octadecenoyl-CoA = 1-(9Z,12Z,15Z)-octadecatrienoyl-2-(9Z)-octadecenoyl-sn-glycero-3-phosphate + CoA</text>
        <dbReference type="Rhea" id="RHEA:37139"/>
        <dbReference type="ChEBI" id="CHEBI:57287"/>
        <dbReference type="ChEBI" id="CHEBI:57387"/>
        <dbReference type="ChEBI" id="CHEBI:74549"/>
        <dbReference type="ChEBI" id="CHEBI:74550"/>
    </reaction>
    <physiologicalReaction direction="left-to-right" evidence="13">
        <dbReference type="Rhea" id="RHEA:37140"/>
    </physiologicalReaction>
</comment>
<comment type="catalytic activity">
    <reaction evidence="12">
        <text>1-(6Z,9Z,12Z-octadecatrienoyl)-sn-glycero-3-phosphate + (9Z)-octadecenoyl-CoA = (6Z,9Z,12Z)-octadecatrienoyl-2-(9Z)-octadecenoyl-sn-glycero-3-phosphate + CoA</text>
        <dbReference type="Rhea" id="RHEA:37179"/>
        <dbReference type="ChEBI" id="CHEBI:57287"/>
        <dbReference type="ChEBI" id="CHEBI:57387"/>
        <dbReference type="ChEBI" id="CHEBI:74581"/>
        <dbReference type="ChEBI" id="CHEBI:74582"/>
    </reaction>
    <physiologicalReaction direction="left-to-right" evidence="12">
        <dbReference type="Rhea" id="RHEA:37180"/>
    </physiologicalReaction>
</comment>
<evidence type="ECO:0000256" key="15">
    <source>
        <dbReference type="ARBA" id="ARBA00048973"/>
    </source>
</evidence>
<evidence type="ECO:0000256" key="11">
    <source>
        <dbReference type="ARBA" id="ARBA00047814"/>
    </source>
</evidence>
<evidence type="ECO:0000259" key="21">
    <source>
        <dbReference type="SMART" id="SM00563"/>
    </source>
</evidence>
<feature type="transmembrane region" description="Helical" evidence="20">
    <location>
        <begin position="65"/>
        <end position="83"/>
    </location>
</feature>
<evidence type="ECO:0000256" key="7">
    <source>
        <dbReference type="ARBA" id="ARBA00008655"/>
    </source>
</evidence>
<reference evidence="22 23" key="1">
    <citation type="journal article" date="2018" name="Nat. Ecol. Evol.">
        <title>Shark genomes provide insights into elasmobranch evolution and the origin of vertebrates.</title>
        <authorList>
            <person name="Hara Y"/>
            <person name="Yamaguchi K"/>
            <person name="Onimaru K"/>
            <person name="Kadota M"/>
            <person name="Koyanagi M"/>
            <person name="Keeley SD"/>
            <person name="Tatsumi K"/>
            <person name="Tanaka K"/>
            <person name="Motone F"/>
            <person name="Kageyama Y"/>
            <person name="Nozu R"/>
            <person name="Adachi N"/>
            <person name="Nishimura O"/>
            <person name="Nakagawa R"/>
            <person name="Tanegashima C"/>
            <person name="Kiyatake I"/>
            <person name="Matsumoto R"/>
            <person name="Murakumo K"/>
            <person name="Nishida K"/>
            <person name="Terakita A"/>
            <person name="Kuratani S"/>
            <person name="Sato K"/>
            <person name="Hyodo S Kuraku.S."/>
        </authorList>
    </citation>
    <scope>NUCLEOTIDE SEQUENCE [LARGE SCALE GENOMIC DNA]</scope>
</reference>
<evidence type="ECO:0000256" key="2">
    <source>
        <dbReference type="ARBA" id="ARBA00000300"/>
    </source>
</evidence>
<evidence type="ECO:0000256" key="10">
    <source>
        <dbReference type="ARBA" id="ARBA00047525"/>
    </source>
</evidence>
<comment type="catalytic activity">
    <reaction evidence="17">
        <text>1-eicosanoyl-sn-glycero-3-phosphate + (9Z)-octadecenoyl-CoA = 1-eicosanoyl-2-(9Z)-octadecenoyl-sn-glycero-3-phosphate + CoA</text>
        <dbReference type="Rhea" id="RHEA:37183"/>
        <dbReference type="ChEBI" id="CHEBI:57287"/>
        <dbReference type="ChEBI" id="CHEBI:57387"/>
        <dbReference type="ChEBI" id="CHEBI:74583"/>
        <dbReference type="ChEBI" id="CHEBI:74584"/>
    </reaction>
    <physiologicalReaction direction="left-to-right" evidence="17">
        <dbReference type="Rhea" id="RHEA:37184"/>
    </physiologicalReaction>
</comment>
<dbReference type="CDD" id="cd07989">
    <property type="entry name" value="LPLAT_AGPAT-like"/>
    <property type="match status" value="1"/>
</dbReference>
<comment type="function">
    <text evidence="5">Converts 1-acyl-sn-glycerol-3-phosphate (lysophosphatidic acid or LPA) into 1,2-diacyl-sn-glycerol-3-phosphate (phosphatidic acid or PA) by incorporating an acyl moiety at the sn-2 position of the glycerol backbone.</text>
</comment>
<comment type="domain">
    <text evidence="19">The HXXXXD motif is essential for acyltransferase activity and may constitute the binding site for the phosphate moiety of the glycerol-3-phosphate.</text>
</comment>
<gene>
    <name evidence="22" type="ORF">chiPu_0018427</name>
</gene>
<protein>
    <recommendedName>
        <fullName evidence="19">1-acyl-sn-glycerol-3-phosphate acyltransferase</fullName>
        <ecNumber evidence="19">2.3.1.51</ecNumber>
    </recommendedName>
</protein>
<comment type="similarity">
    <text evidence="7 19">Belongs to the 1-acyl-sn-glycerol-3-phosphate acyltransferase family.</text>
</comment>
<evidence type="ECO:0000256" key="4">
    <source>
        <dbReference type="ARBA" id="ARBA00001783"/>
    </source>
</evidence>
<keyword evidence="9 19" id="KW-0012">Acyltransferase</keyword>
<comment type="catalytic activity">
    <reaction evidence="11">
        <text>1-tetradecanoyl-sn-glycerol 3-phosphate + (9Z)-octadecenoyl-CoA = 1-tetradecanoyl-2-(9Z)-octadecenoyl-sn-glycero-3-phosphate + CoA</text>
        <dbReference type="Rhea" id="RHEA:37187"/>
        <dbReference type="ChEBI" id="CHEBI:57287"/>
        <dbReference type="ChEBI" id="CHEBI:57387"/>
        <dbReference type="ChEBI" id="CHEBI:72683"/>
        <dbReference type="ChEBI" id="CHEBI:74586"/>
    </reaction>
    <physiologicalReaction direction="left-to-right" evidence="11">
        <dbReference type="Rhea" id="RHEA:37188"/>
    </physiologicalReaction>
</comment>
<name>A0A401RN96_CHIPU</name>
<keyword evidence="20" id="KW-0472">Membrane</keyword>
<comment type="pathway">
    <text evidence="6">Phospholipid metabolism; CDP-diacylglycerol biosynthesis; CDP-diacylglycerol from sn-glycerol 3-phosphate: step 2/3.</text>
</comment>
<comment type="catalytic activity">
    <reaction evidence="1">
        <text>(11Z)-octadecenoyl-CoA + 1-(9Z-octadecenoyl)-sn-glycero-3-phosphate = 1-(9Z)-octadecenoyl-2-(11Z)-octadecenoyl-sn-glycero-3-phosphate + CoA</text>
        <dbReference type="Rhea" id="RHEA:37603"/>
        <dbReference type="ChEBI" id="CHEBI:57287"/>
        <dbReference type="ChEBI" id="CHEBI:74544"/>
        <dbReference type="ChEBI" id="CHEBI:75121"/>
        <dbReference type="ChEBI" id="CHEBI:75122"/>
    </reaction>
    <physiologicalReaction direction="left-to-right" evidence="1">
        <dbReference type="Rhea" id="RHEA:37604"/>
    </physiologicalReaction>
</comment>
<dbReference type="GO" id="GO:0016020">
    <property type="term" value="C:membrane"/>
    <property type="evidence" value="ECO:0007669"/>
    <property type="project" value="InterPro"/>
</dbReference>
<evidence type="ECO:0000256" key="17">
    <source>
        <dbReference type="ARBA" id="ARBA00049491"/>
    </source>
</evidence>
<comment type="catalytic activity">
    <reaction evidence="14">
        <text>heptadecanoyl-CoA + 1-(9Z-octadecenoyl)-sn-glycero-3-phosphate = 1-(9Z)-octadecenoyl-2-heptadecanoyl-sn-glycero-3-phosphate + CoA</text>
        <dbReference type="Rhea" id="RHEA:37155"/>
        <dbReference type="ChEBI" id="CHEBI:57287"/>
        <dbReference type="ChEBI" id="CHEBI:74307"/>
        <dbReference type="ChEBI" id="CHEBI:74544"/>
        <dbReference type="ChEBI" id="CHEBI:74558"/>
    </reaction>
    <physiologicalReaction direction="left-to-right" evidence="14">
        <dbReference type="Rhea" id="RHEA:37156"/>
    </physiologicalReaction>
</comment>
<evidence type="ECO:0000256" key="1">
    <source>
        <dbReference type="ARBA" id="ARBA00000091"/>
    </source>
</evidence>
<evidence type="ECO:0000256" key="18">
    <source>
        <dbReference type="ARBA" id="ARBA00049561"/>
    </source>
</evidence>
<evidence type="ECO:0000256" key="20">
    <source>
        <dbReference type="SAM" id="Phobius"/>
    </source>
</evidence>
<keyword evidence="20" id="KW-0812">Transmembrane</keyword>
<dbReference type="GO" id="GO:0003841">
    <property type="term" value="F:1-acylglycerol-3-phosphate O-acyltransferase activity"/>
    <property type="evidence" value="ECO:0007669"/>
    <property type="project" value="UniProtKB-UniRule"/>
</dbReference>
<organism evidence="22 23">
    <name type="scientific">Chiloscyllium punctatum</name>
    <name type="common">Brownbanded bambooshark</name>
    <name type="synonym">Hemiscyllium punctatum</name>
    <dbReference type="NCBI Taxonomy" id="137246"/>
    <lineage>
        <taxon>Eukaryota</taxon>
        <taxon>Metazoa</taxon>
        <taxon>Chordata</taxon>
        <taxon>Craniata</taxon>
        <taxon>Vertebrata</taxon>
        <taxon>Chondrichthyes</taxon>
        <taxon>Elasmobranchii</taxon>
        <taxon>Galeomorphii</taxon>
        <taxon>Galeoidea</taxon>
        <taxon>Orectolobiformes</taxon>
        <taxon>Hemiscylliidae</taxon>
        <taxon>Chiloscyllium</taxon>
    </lineage>
</organism>
<keyword evidence="19" id="KW-0594">Phospholipid biosynthesis</keyword>
<evidence type="ECO:0000256" key="14">
    <source>
        <dbReference type="ARBA" id="ARBA00048956"/>
    </source>
</evidence>